<name>A0A1H4WRI5_RHOJO</name>
<proteinExistence type="predicted"/>
<dbReference type="Proteomes" id="UP000183407">
    <property type="component" value="Unassembled WGS sequence"/>
</dbReference>
<dbReference type="InterPro" id="IPR003781">
    <property type="entry name" value="CoA-bd"/>
</dbReference>
<dbReference type="Pfam" id="PF13380">
    <property type="entry name" value="CoA_binding_2"/>
    <property type="match status" value="1"/>
</dbReference>
<feature type="domain" description="CoA-binding" evidence="1">
    <location>
        <begin position="14"/>
        <end position="107"/>
    </location>
</feature>
<evidence type="ECO:0000313" key="3">
    <source>
        <dbReference type="Proteomes" id="UP000183407"/>
    </source>
</evidence>
<protein>
    <recommendedName>
        <fullName evidence="1">CoA-binding domain-containing protein</fullName>
    </recommendedName>
</protein>
<accession>A0A1H4WRI5</accession>
<dbReference type="SMART" id="SM00881">
    <property type="entry name" value="CoA_binding"/>
    <property type="match status" value="1"/>
</dbReference>
<dbReference type="PANTHER" id="PTHR33303:SF2">
    <property type="entry name" value="COA-BINDING DOMAIN-CONTAINING PROTEIN"/>
    <property type="match status" value="1"/>
</dbReference>
<dbReference type="RefSeq" id="WP_073360748.1">
    <property type="nucleotide sequence ID" value="NZ_FNTL01000004.1"/>
</dbReference>
<gene>
    <name evidence="2" type="ORF">SAMN04490220_3054</name>
</gene>
<dbReference type="SUPFAM" id="SSF51735">
    <property type="entry name" value="NAD(P)-binding Rossmann-fold domains"/>
    <property type="match status" value="1"/>
</dbReference>
<dbReference type="AlphaFoldDB" id="A0A1H4WRI5"/>
<dbReference type="EMBL" id="FNTL01000004">
    <property type="protein sequence ID" value="SEC95909.1"/>
    <property type="molecule type" value="Genomic_DNA"/>
</dbReference>
<reference evidence="3" key="1">
    <citation type="submission" date="2016-10" db="EMBL/GenBank/DDBJ databases">
        <authorList>
            <person name="Varghese N."/>
        </authorList>
    </citation>
    <scope>NUCLEOTIDE SEQUENCE [LARGE SCALE GENOMIC DNA]</scope>
    <source>
        <strain evidence="3">DSM 44719</strain>
    </source>
</reference>
<organism evidence="2 3">
    <name type="scientific">Rhodococcus jostii</name>
    <dbReference type="NCBI Taxonomy" id="132919"/>
    <lineage>
        <taxon>Bacteria</taxon>
        <taxon>Bacillati</taxon>
        <taxon>Actinomycetota</taxon>
        <taxon>Actinomycetes</taxon>
        <taxon>Mycobacteriales</taxon>
        <taxon>Nocardiaceae</taxon>
        <taxon>Rhodococcus</taxon>
    </lineage>
</organism>
<dbReference type="PANTHER" id="PTHR33303">
    <property type="entry name" value="CYTOPLASMIC PROTEIN-RELATED"/>
    <property type="match status" value="1"/>
</dbReference>
<dbReference type="InterPro" id="IPR036291">
    <property type="entry name" value="NAD(P)-bd_dom_sf"/>
</dbReference>
<dbReference type="OrthoDB" id="9804695at2"/>
<evidence type="ECO:0000259" key="1">
    <source>
        <dbReference type="SMART" id="SM00881"/>
    </source>
</evidence>
<dbReference type="Gene3D" id="3.40.50.720">
    <property type="entry name" value="NAD(P)-binding Rossmann-like Domain"/>
    <property type="match status" value="1"/>
</dbReference>
<sequence>MSTPWQNPDAVSSILDDLDTWAIVGLSGNPDRTAYRIAELLQRRGKRIVPIHPDAPTVLGEQGYATLADVPFTIDVVDVFRKSEAAGEFADQAVEVGAKGVWFQLGVIDEAAFQRTTATGVAMVMDTCPAIEWGARDSG</sequence>
<evidence type="ECO:0000313" key="2">
    <source>
        <dbReference type="EMBL" id="SEC95909.1"/>
    </source>
</evidence>